<keyword evidence="3" id="KW-1185">Reference proteome</keyword>
<reference evidence="2 3" key="1">
    <citation type="journal article" date="2016" name="Mol. Biol. Evol.">
        <title>Comparative Genomics of Early-Diverging Mushroom-Forming Fungi Provides Insights into the Origins of Lignocellulose Decay Capabilities.</title>
        <authorList>
            <person name="Nagy L.G."/>
            <person name="Riley R."/>
            <person name="Tritt A."/>
            <person name="Adam C."/>
            <person name="Daum C."/>
            <person name="Floudas D."/>
            <person name="Sun H."/>
            <person name="Yadav J.S."/>
            <person name="Pangilinan J."/>
            <person name="Larsson K.H."/>
            <person name="Matsuura K."/>
            <person name="Barry K."/>
            <person name="Labutti K."/>
            <person name="Kuo R."/>
            <person name="Ohm R.A."/>
            <person name="Bhattacharya S.S."/>
            <person name="Shirouzu T."/>
            <person name="Yoshinaga Y."/>
            <person name="Martin F.M."/>
            <person name="Grigoriev I.V."/>
            <person name="Hibbett D.S."/>
        </authorList>
    </citation>
    <scope>NUCLEOTIDE SEQUENCE [LARGE SCALE GENOMIC DNA]</scope>
    <source>
        <strain evidence="2 3">HHB12029</strain>
    </source>
</reference>
<feature type="region of interest" description="Disordered" evidence="1">
    <location>
        <begin position="45"/>
        <end position="68"/>
    </location>
</feature>
<evidence type="ECO:0000256" key="1">
    <source>
        <dbReference type="SAM" id="MobiDB-lite"/>
    </source>
</evidence>
<feature type="compositionally biased region" description="Basic and acidic residues" evidence="1">
    <location>
        <begin position="1021"/>
        <end position="1030"/>
    </location>
</feature>
<dbReference type="InParanoid" id="A0A166AUS1"/>
<organism evidence="2 3">
    <name type="scientific">Exidia glandulosa HHB12029</name>
    <dbReference type="NCBI Taxonomy" id="1314781"/>
    <lineage>
        <taxon>Eukaryota</taxon>
        <taxon>Fungi</taxon>
        <taxon>Dikarya</taxon>
        <taxon>Basidiomycota</taxon>
        <taxon>Agaricomycotina</taxon>
        <taxon>Agaricomycetes</taxon>
        <taxon>Auriculariales</taxon>
        <taxon>Exidiaceae</taxon>
        <taxon>Exidia</taxon>
    </lineage>
</organism>
<feature type="compositionally biased region" description="Basic and acidic residues" evidence="1">
    <location>
        <begin position="50"/>
        <end position="68"/>
    </location>
</feature>
<sequence length="1457" mass="165862">MWTLFVPRATVMPGMDPATASASGRADSPEGDFVEQLRREQALKPGFDVDPGKEFDWRDPPSQYQKDEPLYHDPYIASYLLPLQNDPKQREELWRLERGFRRWKNTHPPDHPPNTQARVNEELMKQPYARGERTYHDMKAITATLQKRFYDSMSQRVPRLHLLRPTEPQPVLPKPPPAYVDWWNQACRDFSKVESVTPFSIFPPPNERHRSFEANVLHIAGQFDRWLKDADVFISACWEDYRAIEKDLTDAEKLNLGVDDANPSAIAPHILDGRARNMPRGIPLLFSAVDHDRSAPALRALGAPVDVASVRHDATAPKLSRHFYIKAYAELPVATARVWAKAIERFPEGDEHRLQPFSPNEVPTLLVVSNVEFLPPIPPDEYPTRRADGTFGPHEESRFPQWHAWHRWHMAFIPSHESGDSMRRLHKMLDRDMEWYIPQINHFHEMNSDRDANDRYIPADELRRALQKRWDQVVSRFVQSFFHVRNPAGIPTDVRERGAQALAYLLNYELTWRDMIEALVSVQRSMLELLGWVAFVKAQQKQLEHDSKGHTISYAADTKDGWTWARGVFTTDEEVAKRIAQFRVPVWLFVSYDVHHRIDDQWKKLRPIKPKYDTRRWADQRAAAWMGSYAENLYQYQPPEAVLSSLESTDDFFPLLAPAPAPDLPAASTAKFRPVIVKHHDRHLHEVTTVTTNRRSTTASMTSPTTIRPPLVPYQAMDVDELPAEGGPWAAALEEGEVPDEPSSGPTLQAATVFGTSASQGKGTGLKRKRASPNQIDLGIFSSRAPGASIGGLKKKPKGPEKSLLVKPRNHPTFVWAAGGPPSWYLDPPNWLASHVKVDKTMTRMHLLANTPHFRVPQDLRKTPATFRMPVPQHLGNATNHGNTSQMFATLCDFMADWVHLLGSRPVDDVQGFSSANWKSILKGLAEQSTTDMIAQQLGLVRRLESAPQVTTVVEDDEQNGLARLAATLSPPAVMPAPVPSSPTISPTLTTLSSLPTTVPTSRATTPTGEEEDDDPYDEGGTDRPYHFGETDWNDSIVLRKPREDERPLAREKERYLYEPPTWRKKGLRQRRANKEFRWYIQVTPDCDMPTDAIVIVPRGQDGLADDRITHDEWWCYDKRMIILFETSQDPAGDRALDERLTRPISVCDYNGAKKQILRDTCDLRIWKARDFEERLDIPLEPEGPIGCRTTTCRFLFEPKFDVVLQLFPTMAPFYDATGTWNRPFKPSTPTPSPSTSTIPSASRATSAALSSTTLPLPSSPALVASKPQHKFKTLRDYYALSGARSINGHVLPPYEPFGDLTQYEWPPTPWKRYILWFTIELSFRYELYALDSLLRRTYGIAPHMSNLQRQQAICSIWAFDQRVETLSFVPSESNPLVSLDWHSRCTAILRFYQIVRSWPRVTQLPISLPASPPQLINATAFAAVERGVWQAYTQVYFDYFARDAPLPLPRPLLPSP</sequence>
<feature type="compositionally biased region" description="Acidic residues" evidence="1">
    <location>
        <begin position="1009"/>
        <end position="1020"/>
    </location>
</feature>
<dbReference type="Proteomes" id="UP000077266">
    <property type="component" value="Unassembled WGS sequence"/>
</dbReference>
<feature type="region of interest" description="Disordered" evidence="1">
    <location>
        <begin position="691"/>
        <end position="710"/>
    </location>
</feature>
<evidence type="ECO:0000313" key="3">
    <source>
        <dbReference type="Proteomes" id="UP000077266"/>
    </source>
</evidence>
<protein>
    <submittedName>
        <fullName evidence="2">Uncharacterized protein</fullName>
    </submittedName>
</protein>
<feature type="region of interest" description="Disordered" evidence="1">
    <location>
        <begin position="974"/>
        <end position="1030"/>
    </location>
</feature>
<gene>
    <name evidence="2" type="ORF">EXIGLDRAFT_707365</name>
</gene>
<accession>A0A166AUS1</accession>
<dbReference type="EMBL" id="KV425958">
    <property type="protein sequence ID" value="KZV95359.1"/>
    <property type="molecule type" value="Genomic_DNA"/>
</dbReference>
<name>A0A166AUS1_EXIGL</name>
<evidence type="ECO:0000313" key="2">
    <source>
        <dbReference type="EMBL" id="KZV95359.1"/>
    </source>
</evidence>
<feature type="compositionally biased region" description="Low complexity" evidence="1">
    <location>
        <begin position="982"/>
        <end position="1008"/>
    </location>
</feature>
<dbReference type="OrthoDB" id="3205289at2759"/>
<proteinExistence type="predicted"/>